<dbReference type="InterPro" id="IPR029058">
    <property type="entry name" value="AB_hydrolase_fold"/>
</dbReference>
<evidence type="ECO:0000256" key="1">
    <source>
        <dbReference type="ARBA" id="ARBA00010088"/>
    </source>
</evidence>
<gene>
    <name evidence="5" type="ORF">OC846_004207</name>
</gene>
<dbReference type="SUPFAM" id="SSF53474">
    <property type="entry name" value="alpha/beta-Hydrolases"/>
    <property type="match status" value="1"/>
</dbReference>
<proteinExistence type="inferred from homology"/>
<dbReference type="EMBL" id="JAPDMZ010000120">
    <property type="protein sequence ID" value="KAK0549096.1"/>
    <property type="molecule type" value="Genomic_DNA"/>
</dbReference>
<name>A0AAN6GP37_9BASI</name>
<keyword evidence="6" id="KW-1185">Reference proteome</keyword>
<organism evidence="5 6">
    <name type="scientific">Tilletia horrida</name>
    <dbReference type="NCBI Taxonomy" id="155126"/>
    <lineage>
        <taxon>Eukaryota</taxon>
        <taxon>Fungi</taxon>
        <taxon>Dikarya</taxon>
        <taxon>Basidiomycota</taxon>
        <taxon>Ustilaginomycotina</taxon>
        <taxon>Exobasidiomycetes</taxon>
        <taxon>Tilletiales</taxon>
        <taxon>Tilletiaceae</taxon>
        <taxon>Tilletia</taxon>
    </lineage>
</organism>
<dbReference type="Pfam" id="PF00561">
    <property type="entry name" value="Abhydrolase_1"/>
    <property type="match status" value="1"/>
</dbReference>
<feature type="domain" description="Peptidase S33 tripeptidyl aminopeptidase-like C-terminal" evidence="4">
    <location>
        <begin position="458"/>
        <end position="533"/>
    </location>
</feature>
<dbReference type="InterPro" id="IPR051601">
    <property type="entry name" value="Serine_prot/Carboxylest_S33"/>
</dbReference>
<dbReference type="InterPro" id="IPR013595">
    <property type="entry name" value="Pept_S33_TAP-like_C"/>
</dbReference>
<sequence>MGSALLGGVRQDVKPLPSPGLKWRPCEGHEKDAHLDCTTVEAPKDYFNSSAGSVYIAVARYKATTKHKKDRKGSIFINPGGPGGSGKDFAYRIGPLLSTLFDGAYDLIGFDPRGIGDTRPRVNCFGSARKLALFKSGTFLDRPFDVTPDLFSQENIDLQTRQWAEVQALRRVEMEKCTAEMGADELRYMSSSSVVRDIDFMSRQLEGEDAPINFIGASYGTVLGAYLANMLPAHRLGRIAIDGVVCPRDWSTMPSEYWLKEWLVDAERAYEWFLEACERAGPDECALMQSSTDTAANINDRLERLVEDLYRAPVPVAHASRPGLLTSGVIRTMQYDLTYTPQRWSLYADLFADVLAQNYTRLFDFFYEPFPLDDSDKDEEELSRAAVTCGDVTPYADPKNGNWPLPNPQLLANLSMQTFNTTRRFAVSSAAREPDGGCEFHPALGKAPERFVGPWNNTLVNSPLLVISNTADPTTPRKCGLQVLELMGTDSARLVTQNSPGHCSYRSVATCTWRAYRDFFLHGIVPPPEGKYCDIDNDYFDLGSVQKKPSTTGVAQSAIGDDDGLAAVAAELSQAWSDWDDHRRGRSRGRTR</sequence>
<dbReference type="GO" id="GO:0016787">
    <property type="term" value="F:hydrolase activity"/>
    <property type="evidence" value="ECO:0007669"/>
    <property type="project" value="UniProtKB-KW"/>
</dbReference>
<protein>
    <recommendedName>
        <fullName evidence="7">AB hydrolase-1 domain-containing protein</fullName>
    </recommendedName>
</protein>
<evidence type="ECO:0008006" key="7">
    <source>
        <dbReference type="Google" id="ProtNLM"/>
    </source>
</evidence>
<dbReference type="PANTHER" id="PTHR43248:SF25">
    <property type="entry name" value="AB HYDROLASE-1 DOMAIN-CONTAINING PROTEIN-RELATED"/>
    <property type="match status" value="1"/>
</dbReference>
<evidence type="ECO:0000313" key="5">
    <source>
        <dbReference type="EMBL" id="KAK0549096.1"/>
    </source>
</evidence>
<dbReference type="Proteomes" id="UP001176517">
    <property type="component" value="Unassembled WGS sequence"/>
</dbReference>
<evidence type="ECO:0000259" key="4">
    <source>
        <dbReference type="Pfam" id="PF08386"/>
    </source>
</evidence>
<accession>A0AAN6GP37</accession>
<evidence type="ECO:0000259" key="3">
    <source>
        <dbReference type="Pfam" id="PF00561"/>
    </source>
</evidence>
<dbReference type="AlphaFoldDB" id="A0AAN6GP37"/>
<comment type="caution">
    <text evidence="5">The sequence shown here is derived from an EMBL/GenBank/DDBJ whole genome shotgun (WGS) entry which is preliminary data.</text>
</comment>
<comment type="similarity">
    <text evidence="1">Belongs to the peptidase S33 family.</text>
</comment>
<dbReference type="Gene3D" id="3.40.50.1820">
    <property type="entry name" value="alpha/beta hydrolase"/>
    <property type="match status" value="1"/>
</dbReference>
<reference evidence="5" key="1">
    <citation type="journal article" date="2023" name="PhytoFront">
        <title>Draft Genome Resources of Seven Strains of Tilletia horrida, Causal Agent of Kernel Smut of Rice.</title>
        <authorList>
            <person name="Khanal S."/>
            <person name="Antony Babu S."/>
            <person name="Zhou X.G."/>
        </authorList>
    </citation>
    <scope>NUCLEOTIDE SEQUENCE</scope>
    <source>
        <strain evidence="5">TX6</strain>
    </source>
</reference>
<feature type="domain" description="AB hydrolase-1" evidence="3">
    <location>
        <begin position="75"/>
        <end position="302"/>
    </location>
</feature>
<dbReference type="InterPro" id="IPR000073">
    <property type="entry name" value="AB_hydrolase_1"/>
</dbReference>
<evidence type="ECO:0000313" key="6">
    <source>
        <dbReference type="Proteomes" id="UP001176517"/>
    </source>
</evidence>
<keyword evidence="2" id="KW-0378">Hydrolase</keyword>
<dbReference type="PANTHER" id="PTHR43248">
    <property type="entry name" value="2-SUCCINYL-6-HYDROXY-2,4-CYCLOHEXADIENE-1-CARBOXYLATE SYNTHASE"/>
    <property type="match status" value="1"/>
</dbReference>
<evidence type="ECO:0000256" key="2">
    <source>
        <dbReference type="ARBA" id="ARBA00022801"/>
    </source>
</evidence>
<dbReference type="Pfam" id="PF08386">
    <property type="entry name" value="Abhydrolase_4"/>
    <property type="match status" value="1"/>
</dbReference>